<sequence>MTRWVFGMTAAALVAGGAEARAQFQGNMGMGVPPGYPGYQNYSGGTFPGYGGGYGGYGGYSGGYGGGGGGYGGGYGGYGGGGFAPDAYNRQNQPLSPYLNMFRSNPATNYFYGARPGSQGGGQGGGFGGSPQFMGFSQLRGGFLPAAANPTQEPTELAQEGTEIKSLPPSSHPVSFGPPGRGGFGTGSGGQRNGLTGSSQPGGQSAPRTR</sequence>
<dbReference type="AlphaFoldDB" id="A0A225DJN0"/>
<feature type="chain" id="PRO_5012194968" evidence="2">
    <location>
        <begin position="21"/>
        <end position="210"/>
    </location>
</feature>
<feature type="region of interest" description="Disordered" evidence="1">
    <location>
        <begin position="142"/>
        <end position="210"/>
    </location>
</feature>
<dbReference type="EMBL" id="NIDE01000014">
    <property type="protein sequence ID" value="OWK37646.1"/>
    <property type="molecule type" value="Genomic_DNA"/>
</dbReference>
<keyword evidence="2" id="KW-0732">Signal</keyword>
<keyword evidence="4" id="KW-1185">Reference proteome</keyword>
<organism evidence="3 4">
    <name type="scientific">Fimbriiglobus ruber</name>
    <dbReference type="NCBI Taxonomy" id="1908690"/>
    <lineage>
        <taxon>Bacteria</taxon>
        <taxon>Pseudomonadati</taxon>
        <taxon>Planctomycetota</taxon>
        <taxon>Planctomycetia</taxon>
        <taxon>Gemmatales</taxon>
        <taxon>Gemmataceae</taxon>
        <taxon>Fimbriiglobus</taxon>
    </lineage>
</organism>
<feature type="compositionally biased region" description="Polar residues" evidence="1">
    <location>
        <begin position="195"/>
        <end position="210"/>
    </location>
</feature>
<dbReference type="RefSeq" id="WP_193619490.1">
    <property type="nucleotide sequence ID" value="NZ_NIDE01000014.1"/>
</dbReference>
<dbReference type="Proteomes" id="UP000214646">
    <property type="component" value="Unassembled WGS sequence"/>
</dbReference>
<gene>
    <name evidence="3" type="ORF">FRUB_06766</name>
</gene>
<feature type="compositionally biased region" description="Gly residues" evidence="1">
    <location>
        <begin position="179"/>
        <end position="192"/>
    </location>
</feature>
<accession>A0A225DJN0</accession>
<name>A0A225DJN0_9BACT</name>
<comment type="caution">
    <text evidence="3">The sequence shown here is derived from an EMBL/GenBank/DDBJ whole genome shotgun (WGS) entry which is preliminary data.</text>
</comment>
<proteinExistence type="predicted"/>
<evidence type="ECO:0000256" key="2">
    <source>
        <dbReference type="SAM" id="SignalP"/>
    </source>
</evidence>
<feature type="signal peptide" evidence="2">
    <location>
        <begin position="1"/>
        <end position="20"/>
    </location>
</feature>
<reference evidence="4" key="1">
    <citation type="submission" date="2017-06" db="EMBL/GenBank/DDBJ databases">
        <title>Genome analysis of Fimbriiglobus ruber SP5, the first member of the order Planctomycetales with confirmed chitinolytic capability.</title>
        <authorList>
            <person name="Ravin N.V."/>
            <person name="Rakitin A.L."/>
            <person name="Ivanova A.A."/>
            <person name="Beletsky A.V."/>
            <person name="Kulichevskaya I.S."/>
            <person name="Mardanov A.V."/>
            <person name="Dedysh S.N."/>
        </authorList>
    </citation>
    <scope>NUCLEOTIDE SEQUENCE [LARGE SCALE GENOMIC DNA]</scope>
    <source>
        <strain evidence="4">SP5</strain>
    </source>
</reference>
<evidence type="ECO:0000313" key="4">
    <source>
        <dbReference type="Proteomes" id="UP000214646"/>
    </source>
</evidence>
<protein>
    <submittedName>
        <fullName evidence="3">RNA-binding protein</fullName>
    </submittedName>
</protein>
<evidence type="ECO:0000313" key="3">
    <source>
        <dbReference type="EMBL" id="OWK37646.1"/>
    </source>
</evidence>
<evidence type="ECO:0000256" key="1">
    <source>
        <dbReference type="SAM" id="MobiDB-lite"/>
    </source>
</evidence>